<evidence type="ECO:0000259" key="1">
    <source>
        <dbReference type="Pfam" id="PF18588"/>
    </source>
</evidence>
<comment type="caution">
    <text evidence="2">The sequence shown here is derived from an EMBL/GenBank/DDBJ whole genome shotgun (WGS) entry which is preliminary data.</text>
</comment>
<dbReference type="EMBL" id="BPQH01000001">
    <property type="protein sequence ID" value="GJD47509.1"/>
    <property type="molecule type" value="Genomic_DNA"/>
</dbReference>
<feature type="domain" description="Polysaccharide biosynthesis enzyme WcbI" evidence="1">
    <location>
        <begin position="34"/>
        <end position="239"/>
    </location>
</feature>
<evidence type="ECO:0000313" key="2">
    <source>
        <dbReference type="EMBL" id="GJD47509.1"/>
    </source>
</evidence>
<keyword evidence="3" id="KW-1185">Reference proteome</keyword>
<dbReference type="Pfam" id="PF18588">
    <property type="entry name" value="WcbI"/>
    <property type="match status" value="1"/>
</dbReference>
<name>A0ABQ4QS39_9HYPH</name>
<dbReference type="InterPro" id="IPR041307">
    <property type="entry name" value="WcbI"/>
</dbReference>
<protein>
    <recommendedName>
        <fullName evidence="1">Polysaccharide biosynthesis enzyme WcbI domain-containing protein</fullName>
    </recommendedName>
</protein>
<proteinExistence type="predicted"/>
<dbReference type="RefSeq" id="WP_128560455.1">
    <property type="nucleotide sequence ID" value="NZ_BPQH01000001.1"/>
</dbReference>
<gene>
    <name evidence="2" type="ORF">OPKNFCMD_0217</name>
</gene>
<reference evidence="2" key="2">
    <citation type="submission" date="2021-08" db="EMBL/GenBank/DDBJ databases">
        <authorList>
            <person name="Tani A."/>
            <person name="Ola A."/>
            <person name="Ogura Y."/>
            <person name="Katsura K."/>
            <person name="Hayashi T."/>
        </authorList>
    </citation>
    <scope>NUCLEOTIDE SEQUENCE</scope>
    <source>
        <strain evidence="2">KCTC 52305</strain>
    </source>
</reference>
<reference evidence="2" key="1">
    <citation type="journal article" date="2021" name="Front. Microbiol.">
        <title>Comprehensive Comparative Genomics and Phenotyping of Methylobacterium Species.</title>
        <authorList>
            <person name="Alessa O."/>
            <person name="Ogura Y."/>
            <person name="Fujitani Y."/>
            <person name="Takami H."/>
            <person name="Hayashi T."/>
            <person name="Sahin N."/>
            <person name="Tani A."/>
        </authorList>
    </citation>
    <scope>NUCLEOTIDE SEQUENCE</scope>
    <source>
        <strain evidence="2">KCTC 52305</strain>
    </source>
</reference>
<evidence type="ECO:0000313" key="3">
    <source>
        <dbReference type="Proteomes" id="UP001055167"/>
    </source>
</evidence>
<organism evidence="2 3">
    <name type="scientific">Methylobacterium crusticola</name>
    <dbReference type="NCBI Taxonomy" id="1697972"/>
    <lineage>
        <taxon>Bacteria</taxon>
        <taxon>Pseudomonadati</taxon>
        <taxon>Pseudomonadota</taxon>
        <taxon>Alphaproteobacteria</taxon>
        <taxon>Hyphomicrobiales</taxon>
        <taxon>Methylobacteriaceae</taxon>
        <taxon>Methylobacterium</taxon>
    </lineage>
</organism>
<dbReference type="Proteomes" id="UP001055167">
    <property type="component" value="Unassembled WGS sequence"/>
</dbReference>
<sequence length="338" mass="36689">MPLPDVLHGARWAVQSRLAAARRRRAGPTGSPRIMVVGICQGGAIAEAMRLLVPGSEVTFVSAFAAARRYPRLADLAAEGRRHDVVFSNTWLPRFRDGGDLAGLRAETNLVTIPTIVFSAFHPDLVMVGEPGEPGRDGLIVGPLGHAHSALALFGYLEGLAPARTEALFDAAVYRHLGYFDFWNDSVATLLALGREVGYDLDADLVRWSRRGCFMHANNHPKVHVAADLARGLLERAGIAYGACDLDSYLADDLIRAGTFPVYPAIAEHYGVQGSALFLKSETRRTGPARTMALPEFIARSYAAYARHLRDVLVCPRVSAWRTDPATRAFLRAHAGAP</sequence>
<accession>A0ABQ4QS39</accession>